<sequence>MPAARLASYIQSCRALFLFSHARRHHHHHHRHHQASRNALIAAFCHHLVPPDYPISGFRCPWMLLYTHAHAMSLSGHTTCTLTHPRHTIHEVESNRIVLLRPLPQPRCVGKTLTITSIPAFPAMGKHPFYRN</sequence>
<organism evidence="1 2">
    <name type="scientific">Colletotrichum zoysiae</name>
    <dbReference type="NCBI Taxonomy" id="1216348"/>
    <lineage>
        <taxon>Eukaryota</taxon>
        <taxon>Fungi</taxon>
        <taxon>Dikarya</taxon>
        <taxon>Ascomycota</taxon>
        <taxon>Pezizomycotina</taxon>
        <taxon>Sordariomycetes</taxon>
        <taxon>Hypocreomycetidae</taxon>
        <taxon>Glomerellales</taxon>
        <taxon>Glomerellaceae</taxon>
        <taxon>Colletotrichum</taxon>
        <taxon>Colletotrichum graminicola species complex</taxon>
    </lineage>
</organism>
<gene>
    <name evidence="1" type="ORF">LX32DRAFT_222872</name>
</gene>
<evidence type="ECO:0000313" key="2">
    <source>
        <dbReference type="Proteomes" id="UP001232148"/>
    </source>
</evidence>
<evidence type="ECO:0000313" key="1">
    <source>
        <dbReference type="EMBL" id="KAK2021916.1"/>
    </source>
</evidence>
<accession>A0AAD9H3S3</accession>
<protein>
    <submittedName>
        <fullName evidence="1">Uncharacterized protein</fullName>
    </submittedName>
</protein>
<comment type="caution">
    <text evidence="1">The sequence shown here is derived from an EMBL/GenBank/DDBJ whole genome shotgun (WGS) entry which is preliminary data.</text>
</comment>
<keyword evidence="2" id="KW-1185">Reference proteome</keyword>
<proteinExistence type="predicted"/>
<name>A0AAD9H3S3_9PEZI</name>
<dbReference type="EMBL" id="MU843072">
    <property type="protein sequence ID" value="KAK2021916.1"/>
    <property type="molecule type" value="Genomic_DNA"/>
</dbReference>
<dbReference type="Proteomes" id="UP001232148">
    <property type="component" value="Unassembled WGS sequence"/>
</dbReference>
<dbReference type="AlphaFoldDB" id="A0AAD9H3S3"/>
<reference evidence="1" key="1">
    <citation type="submission" date="2021-06" db="EMBL/GenBank/DDBJ databases">
        <title>Comparative genomics, transcriptomics and evolutionary studies reveal genomic signatures of adaptation to plant cell wall in hemibiotrophic fungi.</title>
        <authorList>
            <consortium name="DOE Joint Genome Institute"/>
            <person name="Baroncelli R."/>
            <person name="Diaz J.F."/>
            <person name="Benocci T."/>
            <person name="Peng M."/>
            <person name="Battaglia E."/>
            <person name="Haridas S."/>
            <person name="Andreopoulos W."/>
            <person name="Labutti K."/>
            <person name="Pangilinan J."/>
            <person name="Floch G.L."/>
            <person name="Makela M.R."/>
            <person name="Henrissat B."/>
            <person name="Grigoriev I.V."/>
            <person name="Crouch J.A."/>
            <person name="De Vries R.P."/>
            <person name="Sukno S.A."/>
            <person name="Thon M.R."/>
        </authorList>
    </citation>
    <scope>NUCLEOTIDE SEQUENCE</scope>
    <source>
        <strain evidence="1">MAFF235873</strain>
    </source>
</reference>